<keyword evidence="12" id="KW-1185">Reference proteome</keyword>
<dbReference type="Proteomes" id="UP000199476">
    <property type="component" value="Unassembled WGS sequence"/>
</dbReference>
<feature type="transmembrane region" description="Helical" evidence="9">
    <location>
        <begin position="161"/>
        <end position="184"/>
    </location>
</feature>
<dbReference type="PANTHER" id="PTHR35011">
    <property type="entry name" value="2,3-DIKETO-L-GULONATE TRAP TRANSPORTER SMALL PERMEASE PROTEIN YIAM"/>
    <property type="match status" value="1"/>
</dbReference>
<evidence type="ECO:0000256" key="1">
    <source>
        <dbReference type="ARBA" id="ARBA00004429"/>
    </source>
</evidence>
<comment type="subcellular location">
    <subcellularLocation>
        <location evidence="1">Cell inner membrane</location>
        <topology evidence="1">Multi-pass membrane protein</topology>
    </subcellularLocation>
</comment>
<dbReference type="PANTHER" id="PTHR35011:SF11">
    <property type="entry name" value="TRAP TRANSPORTER SMALL PERMEASE PROTEIN"/>
    <property type="match status" value="1"/>
</dbReference>
<evidence type="ECO:0000256" key="6">
    <source>
        <dbReference type="ARBA" id="ARBA00022989"/>
    </source>
</evidence>
<evidence type="ECO:0000256" key="2">
    <source>
        <dbReference type="ARBA" id="ARBA00022448"/>
    </source>
</evidence>
<keyword evidence="3" id="KW-1003">Cell membrane</keyword>
<comment type="similarity">
    <text evidence="8">Belongs to the TRAP transporter small permease family.</text>
</comment>
<proteinExistence type="inferred from homology"/>
<keyword evidence="2" id="KW-0813">Transport</keyword>
<dbReference type="OrthoDB" id="9814265at2"/>
<sequence length="206" mass="23277">MTRSRFSASKKDDHTQIAGRNWGKKRVLQSIFEVYSAFIDGLNLLLKGAIILILTALLVVMLMQVFFRYVLFSSLPWSEEVARFLLIWLVMLASAYGFSLGEHIKIEFFKKKFIDNEVLTSIFNIVIYIILLFMLSLMVYYGYDLAASISFQSSPALRISMFWPTLALPLGGAFMMLQTIKLLLAEFLNLLDSGGRTEQGSAGETG</sequence>
<dbReference type="GO" id="GO:0005886">
    <property type="term" value="C:plasma membrane"/>
    <property type="evidence" value="ECO:0007669"/>
    <property type="project" value="UniProtKB-SubCell"/>
</dbReference>
<protein>
    <submittedName>
        <fullName evidence="11">TRAP-type C4-dicarboxylate transport system, small permease component</fullName>
    </submittedName>
</protein>
<keyword evidence="4" id="KW-0997">Cell inner membrane</keyword>
<dbReference type="GO" id="GO:0015740">
    <property type="term" value="P:C4-dicarboxylate transport"/>
    <property type="evidence" value="ECO:0007669"/>
    <property type="project" value="TreeGrafter"/>
</dbReference>
<dbReference type="InterPro" id="IPR055348">
    <property type="entry name" value="DctQ"/>
</dbReference>
<keyword evidence="6 9" id="KW-1133">Transmembrane helix</keyword>
<name>A0A1G9MT01_9FIRM</name>
<evidence type="ECO:0000313" key="12">
    <source>
        <dbReference type="Proteomes" id="UP000199476"/>
    </source>
</evidence>
<feature type="transmembrane region" description="Helical" evidence="9">
    <location>
        <begin position="44"/>
        <end position="69"/>
    </location>
</feature>
<evidence type="ECO:0000256" key="9">
    <source>
        <dbReference type="SAM" id="Phobius"/>
    </source>
</evidence>
<evidence type="ECO:0000256" key="7">
    <source>
        <dbReference type="ARBA" id="ARBA00023136"/>
    </source>
</evidence>
<dbReference type="InterPro" id="IPR007387">
    <property type="entry name" value="TRAP_DctQ"/>
</dbReference>
<evidence type="ECO:0000256" key="3">
    <source>
        <dbReference type="ARBA" id="ARBA00022475"/>
    </source>
</evidence>
<keyword evidence="5 9" id="KW-0812">Transmembrane</keyword>
<dbReference type="STRING" id="321763.SAMN04488692_1094"/>
<accession>A0A1G9MT01</accession>
<dbReference type="GO" id="GO:0022857">
    <property type="term" value="F:transmembrane transporter activity"/>
    <property type="evidence" value="ECO:0007669"/>
    <property type="project" value="TreeGrafter"/>
</dbReference>
<organism evidence="11 12">
    <name type="scientific">Halarsenatibacter silvermanii</name>
    <dbReference type="NCBI Taxonomy" id="321763"/>
    <lineage>
        <taxon>Bacteria</taxon>
        <taxon>Bacillati</taxon>
        <taxon>Bacillota</taxon>
        <taxon>Clostridia</taxon>
        <taxon>Halanaerobiales</taxon>
        <taxon>Halarsenatibacteraceae</taxon>
        <taxon>Halarsenatibacter</taxon>
    </lineage>
</organism>
<dbReference type="RefSeq" id="WP_089759720.1">
    <property type="nucleotide sequence ID" value="NZ_FNGO01000009.1"/>
</dbReference>
<evidence type="ECO:0000256" key="5">
    <source>
        <dbReference type="ARBA" id="ARBA00022692"/>
    </source>
</evidence>
<evidence type="ECO:0000256" key="4">
    <source>
        <dbReference type="ARBA" id="ARBA00022519"/>
    </source>
</evidence>
<gene>
    <name evidence="11" type="ORF">SAMN04488692_1094</name>
</gene>
<evidence type="ECO:0000256" key="8">
    <source>
        <dbReference type="ARBA" id="ARBA00038436"/>
    </source>
</evidence>
<keyword evidence="7 9" id="KW-0472">Membrane</keyword>
<evidence type="ECO:0000313" key="11">
    <source>
        <dbReference type="EMBL" id="SDL77422.1"/>
    </source>
</evidence>
<reference evidence="11 12" key="1">
    <citation type="submission" date="2016-10" db="EMBL/GenBank/DDBJ databases">
        <authorList>
            <person name="de Groot N.N."/>
        </authorList>
    </citation>
    <scope>NUCLEOTIDE SEQUENCE [LARGE SCALE GENOMIC DNA]</scope>
    <source>
        <strain evidence="11 12">SLAS-1</strain>
    </source>
</reference>
<dbReference type="AlphaFoldDB" id="A0A1G9MT01"/>
<dbReference type="Pfam" id="PF04290">
    <property type="entry name" value="DctQ"/>
    <property type="match status" value="1"/>
</dbReference>
<dbReference type="EMBL" id="FNGO01000009">
    <property type="protein sequence ID" value="SDL77422.1"/>
    <property type="molecule type" value="Genomic_DNA"/>
</dbReference>
<feature type="domain" description="Tripartite ATP-independent periplasmic transporters DctQ component" evidence="10">
    <location>
        <begin position="57"/>
        <end position="185"/>
    </location>
</feature>
<evidence type="ECO:0000259" key="10">
    <source>
        <dbReference type="Pfam" id="PF04290"/>
    </source>
</evidence>
<feature type="transmembrane region" description="Helical" evidence="9">
    <location>
        <begin position="122"/>
        <end position="141"/>
    </location>
</feature>
<feature type="transmembrane region" description="Helical" evidence="9">
    <location>
        <begin position="81"/>
        <end position="101"/>
    </location>
</feature>